<sequence length="382" mass="43185">MPRRLQALVSRFRASQHESMQALGPATARSRDFNNATLTSWSTTTLAAFSDPPSKHSSGVDKRFEQQSHATLQSLSEELLLTITSHLDIVDTVCLSLTSRGLDLSDLRRSFSSRLDAATKEELLLRIERDSPALSYCHVRRRLLPFAQTHLERRLLHFHDCEASPQHEIVLPYSECYRLPLCTARLAINHAVLGPQHGIPASALSHAHAISHPDDYQLRRYESWTCKVARGGGPSPEQLMLRCVRSWVSIRESHHVALLRRHFHDNKIAMCRHCEVDLALDENGCRRVIIGTESFLTTGSCARCETDWEIRIGLGVSGEDVGRPVAHRWLDGYFSWTVIVKTCHRLGRCQDPSDPMWRAMLSDDAPVSARAFGLIKTQWNDQ</sequence>
<gene>
    <name evidence="1" type="ORF">B0I36DRAFT_365201</name>
</gene>
<name>A0A9P8Y5R4_9PEZI</name>
<dbReference type="Proteomes" id="UP000756346">
    <property type="component" value="Unassembled WGS sequence"/>
</dbReference>
<evidence type="ECO:0008006" key="3">
    <source>
        <dbReference type="Google" id="ProtNLM"/>
    </source>
</evidence>
<organism evidence="1 2">
    <name type="scientific">Microdochium trichocladiopsis</name>
    <dbReference type="NCBI Taxonomy" id="1682393"/>
    <lineage>
        <taxon>Eukaryota</taxon>
        <taxon>Fungi</taxon>
        <taxon>Dikarya</taxon>
        <taxon>Ascomycota</taxon>
        <taxon>Pezizomycotina</taxon>
        <taxon>Sordariomycetes</taxon>
        <taxon>Xylariomycetidae</taxon>
        <taxon>Xylariales</taxon>
        <taxon>Microdochiaceae</taxon>
        <taxon>Microdochium</taxon>
    </lineage>
</organism>
<keyword evidence="2" id="KW-1185">Reference proteome</keyword>
<proteinExistence type="predicted"/>
<evidence type="ECO:0000313" key="1">
    <source>
        <dbReference type="EMBL" id="KAH7028086.1"/>
    </source>
</evidence>
<dbReference type="OrthoDB" id="3766406at2759"/>
<accession>A0A9P8Y5R4</accession>
<dbReference type="RefSeq" id="XP_046010885.1">
    <property type="nucleotide sequence ID" value="XM_046159105.1"/>
</dbReference>
<comment type="caution">
    <text evidence="1">The sequence shown here is derived from an EMBL/GenBank/DDBJ whole genome shotgun (WGS) entry which is preliminary data.</text>
</comment>
<dbReference type="EMBL" id="JAGTJQ010000007">
    <property type="protein sequence ID" value="KAH7028086.1"/>
    <property type="molecule type" value="Genomic_DNA"/>
</dbReference>
<dbReference type="AlphaFoldDB" id="A0A9P8Y5R4"/>
<protein>
    <recommendedName>
        <fullName evidence="3">F-box domain-containing protein</fullName>
    </recommendedName>
</protein>
<evidence type="ECO:0000313" key="2">
    <source>
        <dbReference type="Proteomes" id="UP000756346"/>
    </source>
</evidence>
<reference evidence="1" key="1">
    <citation type="journal article" date="2021" name="Nat. Commun.">
        <title>Genetic determinants of endophytism in the Arabidopsis root mycobiome.</title>
        <authorList>
            <person name="Mesny F."/>
            <person name="Miyauchi S."/>
            <person name="Thiergart T."/>
            <person name="Pickel B."/>
            <person name="Atanasova L."/>
            <person name="Karlsson M."/>
            <person name="Huettel B."/>
            <person name="Barry K.W."/>
            <person name="Haridas S."/>
            <person name="Chen C."/>
            <person name="Bauer D."/>
            <person name="Andreopoulos W."/>
            <person name="Pangilinan J."/>
            <person name="LaButti K."/>
            <person name="Riley R."/>
            <person name="Lipzen A."/>
            <person name="Clum A."/>
            <person name="Drula E."/>
            <person name="Henrissat B."/>
            <person name="Kohler A."/>
            <person name="Grigoriev I.V."/>
            <person name="Martin F.M."/>
            <person name="Hacquard S."/>
        </authorList>
    </citation>
    <scope>NUCLEOTIDE SEQUENCE</scope>
    <source>
        <strain evidence="1">MPI-CAGE-CH-0230</strain>
    </source>
</reference>
<dbReference type="GeneID" id="70188651"/>